<dbReference type="EMBL" id="VYTZ01000011">
    <property type="protein sequence ID" value="KAA9375420.1"/>
    <property type="molecule type" value="Genomic_DNA"/>
</dbReference>
<organism evidence="1 2">
    <name type="scientific">Microbispora cellulosiformans</name>
    <dbReference type="NCBI Taxonomy" id="2614688"/>
    <lineage>
        <taxon>Bacteria</taxon>
        <taxon>Bacillati</taxon>
        <taxon>Actinomycetota</taxon>
        <taxon>Actinomycetes</taxon>
        <taxon>Streptosporangiales</taxon>
        <taxon>Streptosporangiaceae</taxon>
        <taxon>Microbispora</taxon>
    </lineage>
</organism>
<dbReference type="AlphaFoldDB" id="A0A5J5JY93"/>
<reference evidence="1 2" key="1">
    <citation type="submission" date="2019-09" db="EMBL/GenBank/DDBJ databases">
        <title>Screening of Novel Bioactive Compounds from Soil-Associated.</title>
        <authorList>
            <person name="Gong X."/>
        </authorList>
    </citation>
    <scope>NUCLEOTIDE SEQUENCE [LARGE SCALE GENOMIC DNA]</scope>
    <source>
        <strain evidence="1 2">Gxj-6</strain>
    </source>
</reference>
<dbReference type="RefSeq" id="WP_150937189.1">
    <property type="nucleotide sequence ID" value="NZ_VYTZ01000011.1"/>
</dbReference>
<accession>A0A5J5JY93</accession>
<evidence type="ECO:0000313" key="2">
    <source>
        <dbReference type="Proteomes" id="UP000327011"/>
    </source>
</evidence>
<sequence>MATLDHETLLGIVRNRPLLAVALLRAAAFVGEDEPADGEAIVLRFPWTRLASAEEPALAARYREIIAAARRTRANLGESMFGEIIAFLNARIEEGLHHTDLIARKGVRDWRAERDLWAKRDRVAFLESILLDDFYLAVEEHSQAEHLLKLEAAAYNWHDDYQDDWRV</sequence>
<proteinExistence type="predicted"/>
<evidence type="ECO:0000313" key="1">
    <source>
        <dbReference type="EMBL" id="KAA9375420.1"/>
    </source>
</evidence>
<name>A0A5J5JY93_9ACTN</name>
<comment type="caution">
    <text evidence="1">The sequence shown here is derived from an EMBL/GenBank/DDBJ whole genome shotgun (WGS) entry which is preliminary data.</text>
</comment>
<gene>
    <name evidence="1" type="ORF">F5972_27040</name>
</gene>
<dbReference type="Proteomes" id="UP000327011">
    <property type="component" value="Unassembled WGS sequence"/>
</dbReference>
<protein>
    <submittedName>
        <fullName evidence="1">Uncharacterized protein</fullName>
    </submittedName>
</protein>
<keyword evidence="2" id="KW-1185">Reference proteome</keyword>